<protein>
    <recommendedName>
        <fullName evidence="3">DUF3908 domain-containing protein</fullName>
    </recommendedName>
</protein>
<evidence type="ECO:0008006" key="3">
    <source>
        <dbReference type="Google" id="ProtNLM"/>
    </source>
</evidence>
<dbReference type="EMBL" id="JAGGKX010000021">
    <property type="protein sequence ID" value="MBP1971092.1"/>
    <property type="molecule type" value="Genomic_DNA"/>
</dbReference>
<evidence type="ECO:0000313" key="1">
    <source>
        <dbReference type="EMBL" id="MBP1971092.1"/>
    </source>
</evidence>
<reference evidence="1 2" key="1">
    <citation type="submission" date="2021-03" db="EMBL/GenBank/DDBJ databases">
        <title>Genomic Encyclopedia of Type Strains, Phase IV (KMG-IV): sequencing the most valuable type-strain genomes for metagenomic binning, comparative biology and taxonomic classification.</title>
        <authorList>
            <person name="Goeker M."/>
        </authorList>
    </citation>
    <scope>NUCLEOTIDE SEQUENCE [LARGE SCALE GENOMIC DNA]</scope>
    <source>
        <strain evidence="1 2">DSM 25609</strain>
    </source>
</reference>
<accession>A0ABS4IJG2</accession>
<dbReference type="RefSeq" id="WP_209464167.1">
    <property type="nucleotide sequence ID" value="NZ_CP110224.1"/>
</dbReference>
<proteinExistence type="predicted"/>
<dbReference type="Proteomes" id="UP001519345">
    <property type="component" value="Unassembled WGS sequence"/>
</dbReference>
<keyword evidence="2" id="KW-1185">Reference proteome</keyword>
<organism evidence="1 2">
    <name type="scientific">Virgibacillus natechei</name>
    <dbReference type="NCBI Taxonomy" id="1216297"/>
    <lineage>
        <taxon>Bacteria</taxon>
        <taxon>Bacillati</taxon>
        <taxon>Bacillota</taxon>
        <taxon>Bacilli</taxon>
        <taxon>Bacillales</taxon>
        <taxon>Bacillaceae</taxon>
        <taxon>Virgibacillus</taxon>
    </lineage>
</organism>
<gene>
    <name evidence="1" type="ORF">J2Z83_003231</name>
</gene>
<comment type="caution">
    <text evidence="1">The sequence shown here is derived from an EMBL/GenBank/DDBJ whole genome shotgun (WGS) entry which is preliminary data.</text>
</comment>
<evidence type="ECO:0000313" key="2">
    <source>
        <dbReference type="Proteomes" id="UP001519345"/>
    </source>
</evidence>
<name>A0ABS4IJG2_9BACI</name>
<sequence>MTEVNFDFFTNLTNSADISERERYKPLVDIINTYIGIENIEIFYPKFLFVNDRKLMIFVFQQEQVSVIKEVEDTTISLTTFKYNNLKVSEIYYTGAEEPVTLKLDFNTGEFFRLNNQTDTNNTWTDHFKNKITAIYKLIT</sequence>
<dbReference type="InterPro" id="IPR025020">
    <property type="entry name" value="DUF3908"/>
</dbReference>
<dbReference type="Pfam" id="PF13048">
    <property type="entry name" value="DUF3908"/>
    <property type="match status" value="1"/>
</dbReference>